<sequence length="307" mass="34202">MNSLFNKPKGFGEILDHTFRLSKQRFSDFFLILLILVGPIYVVQAVVQLLFGTSFFRETGTGSNWFEQVLSSFEQGTYEYTDTSGNLGADISLIVVSLISLIFLPIAQAAIILAVNHIRKDEEYTVGSVIKGAFSRFWPLIGSSILFFLIAFFMITIPLVVVFIAGFVSGAMNPILGILLGIILFLAFAVVIAYLLTRWSFYFGSVTLKEGSPGFTRSWRLTRKRAWPLIGLYIIFSLITSTISGAFQLSFSVLLGNSVLLGLIVNTVSLITALFFAVGYAVIYFDLKVRHDADDLKDLIDEYEELQ</sequence>
<feature type="transmembrane region" description="Helical" evidence="1">
    <location>
        <begin position="226"/>
        <end position="247"/>
    </location>
</feature>
<protein>
    <recommendedName>
        <fullName evidence="4">Glycerophosphoryl diester phosphodiesterase membrane domain-containing protein</fullName>
    </recommendedName>
</protein>
<name>A0A5C6VZ10_9BACI</name>
<accession>A0A5C6VZ10</accession>
<feature type="transmembrane region" description="Helical" evidence="1">
    <location>
        <begin position="137"/>
        <end position="168"/>
    </location>
</feature>
<feature type="transmembrane region" description="Helical" evidence="1">
    <location>
        <begin position="91"/>
        <end position="116"/>
    </location>
</feature>
<keyword evidence="1" id="KW-0812">Transmembrane</keyword>
<dbReference type="PANTHER" id="PTHR33133">
    <property type="entry name" value="OS08G0107100 PROTEIN-RELATED"/>
    <property type="match status" value="1"/>
</dbReference>
<dbReference type="Proteomes" id="UP000321363">
    <property type="component" value="Unassembled WGS sequence"/>
</dbReference>
<keyword evidence="3" id="KW-1185">Reference proteome</keyword>
<reference evidence="2 3" key="1">
    <citation type="journal article" date="2005" name="Int. J. Syst. Evol. Microbiol.">
        <title>Bacillus litoralis sp. nov., isolated from a tidal flat of the Yellow Sea in Korea.</title>
        <authorList>
            <person name="Yoon J.H."/>
            <person name="Oh T.K."/>
        </authorList>
    </citation>
    <scope>NUCLEOTIDE SEQUENCE [LARGE SCALE GENOMIC DNA]</scope>
    <source>
        <strain evidence="2 3">SW-211</strain>
    </source>
</reference>
<keyword evidence="1" id="KW-1133">Transmembrane helix</keyword>
<keyword evidence="1" id="KW-0472">Membrane</keyword>
<dbReference type="EMBL" id="VOQF01000007">
    <property type="protein sequence ID" value="TXC90305.1"/>
    <property type="molecule type" value="Genomic_DNA"/>
</dbReference>
<dbReference type="AlphaFoldDB" id="A0A5C6VZ10"/>
<dbReference type="PANTHER" id="PTHR33133:SF1">
    <property type="entry name" value="EXPRESSED PROTEIN-RELATED"/>
    <property type="match status" value="1"/>
</dbReference>
<organism evidence="2 3">
    <name type="scientific">Metabacillus litoralis</name>
    <dbReference type="NCBI Taxonomy" id="152268"/>
    <lineage>
        <taxon>Bacteria</taxon>
        <taxon>Bacillati</taxon>
        <taxon>Bacillota</taxon>
        <taxon>Bacilli</taxon>
        <taxon>Bacillales</taxon>
        <taxon>Bacillaceae</taxon>
        <taxon>Metabacillus</taxon>
    </lineage>
</organism>
<evidence type="ECO:0000256" key="1">
    <source>
        <dbReference type="SAM" id="Phobius"/>
    </source>
</evidence>
<feature type="transmembrane region" description="Helical" evidence="1">
    <location>
        <begin position="29"/>
        <end position="51"/>
    </location>
</feature>
<dbReference type="RefSeq" id="WP_146949406.1">
    <property type="nucleotide sequence ID" value="NZ_VOQF01000007.1"/>
</dbReference>
<evidence type="ECO:0000313" key="3">
    <source>
        <dbReference type="Proteomes" id="UP000321363"/>
    </source>
</evidence>
<dbReference type="OrthoDB" id="2375893at2"/>
<evidence type="ECO:0008006" key="4">
    <source>
        <dbReference type="Google" id="ProtNLM"/>
    </source>
</evidence>
<comment type="caution">
    <text evidence="2">The sequence shown here is derived from an EMBL/GenBank/DDBJ whole genome shotgun (WGS) entry which is preliminary data.</text>
</comment>
<feature type="transmembrane region" description="Helical" evidence="1">
    <location>
        <begin position="174"/>
        <end position="196"/>
    </location>
</feature>
<feature type="transmembrane region" description="Helical" evidence="1">
    <location>
        <begin position="259"/>
        <end position="283"/>
    </location>
</feature>
<evidence type="ECO:0000313" key="2">
    <source>
        <dbReference type="EMBL" id="TXC90305.1"/>
    </source>
</evidence>
<proteinExistence type="predicted"/>
<gene>
    <name evidence="2" type="ORF">FS935_14730</name>
</gene>